<evidence type="ECO:0000313" key="5">
    <source>
        <dbReference type="EMBL" id="CAB4787888.1"/>
    </source>
</evidence>
<reference evidence="2" key="1">
    <citation type="submission" date="2020-05" db="EMBL/GenBank/DDBJ databases">
        <authorList>
            <person name="Chiriac C."/>
            <person name="Salcher M."/>
            <person name="Ghai R."/>
            <person name="Kavagutti S V."/>
        </authorList>
    </citation>
    <scope>NUCLEOTIDE SEQUENCE</scope>
</reference>
<evidence type="ECO:0000313" key="3">
    <source>
        <dbReference type="EMBL" id="CAB4701304.1"/>
    </source>
</evidence>
<proteinExistence type="predicted"/>
<name>A0A6J5ZND2_9ZZZZ</name>
<evidence type="ECO:0000313" key="10">
    <source>
        <dbReference type="EMBL" id="CAB5074084.1"/>
    </source>
</evidence>
<protein>
    <submittedName>
        <fullName evidence="2">Unannotated protein</fullName>
    </submittedName>
</protein>
<evidence type="ECO:0000313" key="8">
    <source>
        <dbReference type="EMBL" id="CAB4936118.1"/>
    </source>
</evidence>
<gene>
    <name evidence="3" type="ORF">UFOPK2510_01331</name>
    <name evidence="4" type="ORF">UFOPK2718_00035</name>
    <name evidence="5" type="ORF">UFOPK2936_01423</name>
    <name evidence="6" type="ORF">UFOPK3174_00663</name>
    <name evidence="7" type="ORF">UFOPK3328_00200</name>
    <name evidence="8" type="ORF">UFOPK3779_00201</name>
    <name evidence="9" type="ORF">UFOPK3913_00941</name>
    <name evidence="2" type="ORF">UFOPK4107_01289</name>
    <name evidence="10" type="ORF">UFOPK4403_01041</name>
</gene>
<feature type="region of interest" description="Disordered" evidence="1">
    <location>
        <begin position="95"/>
        <end position="115"/>
    </location>
</feature>
<dbReference type="EMBL" id="CAFBLD010000001">
    <property type="protein sequence ID" value="CAB4856438.1"/>
    <property type="molecule type" value="Genomic_DNA"/>
</dbReference>
<accession>A0A6J5ZND2</accession>
<dbReference type="EMBL" id="CAFBOC010000009">
    <property type="protein sequence ID" value="CAB4978043.1"/>
    <property type="molecule type" value="Genomic_DNA"/>
</dbReference>
<dbReference type="EMBL" id="CAESAE010000008">
    <property type="protein sequence ID" value="CAB4343755.1"/>
    <property type="molecule type" value="Genomic_DNA"/>
</dbReference>
<evidence type="ECO:0000313" key="2">
    <source>
        <dbReference type="EMBL" id="CAB4343755.1"/>
    </source>
</evidence>
<dbReference type="EMBL" id="CAEZYM010000001">
    <property type="protein sequence ID" value="CAB4714393.1"/>
    <property type="molecule type" value="Genomic_DNA"/>
</dbReference>
<evidence type="ECO:0000313" key="6">
    <source>
        <dbReference type="EMBL" id="CAB4827112.1"/>
    </source>
</evidence>
<dbReference type="EMBL" id="CAFABH010000009">
    <property type="protein sequence ID" value="CAB4827112.1"/>
    <property type="molecule type" value="Genomic_DNA"/>
</dbReference>
<organism evidence="2">
    <name type="scientific">freshwater metagenome</name>
    <dbReference type="NCBI Taxonomy" id="449393"/>
    <lineage>
        <taxon>unclassified sequences</taxon>
        <taxon>metagenomes</taxon>
        <taxon>ecological metagenomes</taxon>
    </lineage>
</organism>
<sequence>MTTHTQLETMEDLAPRLKVGTLVLSQGERTVIGRIDHAIESNLPASVASALNGKITCRQVSQRAGITLDEMLRLVSQLDTANLLDTTSTKITVERFHSSHPSRSSHNNDDSNDGAYKQLQSRIAPELTFTTWFDNVKDGGVELIANRRNCDVTVIGRSRVATLLYGILLASGVSETNLQPLRGNATINDQDMCGGYLHASDIGLSLKTRAEELSREISLFPLPATHEKKENRSLQHIVVCVGAPDPDQLQKWMSDGTPHLLIEDPECASINIGPLVLPGKTPCWRCICLAREDQNNSWHDIALQRIAAGASEVPVSVAHHVAGLIALEILRFIDIGKSELIGNSVRMSYHTPLDLEHRLHARHPACGCNW</sequence>
<evidence type="ECO:0000256" key="1">
    <source>
        <dbReference type="SAM" id="MobiDB-lite"/>
    </source>
</evidence>
<evidence type="ECO:0000313" key="9">
    <source>
        <dbReference type="EMBL" id="CAB4978043.1"/>
    </source>
</evidence>
<dbReference type="EMBL" id="CAFBNH010000001">
    <property type="protein sequence ID" value="CAB4936118.1"/>
    <property type="molecule type" value="Genomic_DNA"/>
</dbReference>
<dbReference type="EMBL" id="CAEZZW010000009">
    <property type="protein sequence ID" value="CAB4787888.1"/>
    <property type="molecule type" value="Genomic_DNA"/>
</dbReference>
<evidence type="ECO:0000313" key="4">
    <source>
        <dbReference type="EMBL" id="CAB4714393.1"/>
    </source>
</evidence>
<dbReference type="EMBL" id="CAEZXO010000009">
    <property type="protein sequence ID" value="CAB4701304.1"/>
    <property type="molecule type" value="Genomic_DNA"/>
</dbReference>
<evidence type="ECO:0000313" key="7">
    <source>
        <dbReference type="EMBL" id="CAB4856438.1"/>
    </source>
</evidence>
<dbReference type="EMBL" id="CAFBQX010000006">
    <property type="protein sequence ID" value="CAB5074084.1"/>
    <property type="molecule type" value="Genomic_DNA"/>
</dbReference>
<dbReference type="AlphaFoldDB" id="A0A6J5ZND2"/>
<dbReference type="Gene3D" id="3.40.50.720">
    <property type="entry name" value="NAD(P)-binding Rossmann-like Domain"/>
    <property type="match status" value="1"/>
</dbReference>